<dbReference type="HOGENOM" id="CLU_005316_0_1_2"/>
<evidence type="ECO:0000259" key="6">
    <source>
        <dbReference type="PROSITE" id="PS51686"/>
    </source>
</evidence>
<dbReference type="GO" id="GO:0008173">
    <property type="term" value="F:RNA methyltransferase activity"/>
    <property type="evidence" value="ECO:0007669"/>
    <property type="project" value="InterPro"/>
</dbReference>
<dbReference type="Proteomes" id="UP000002613">
    <property type="component" value="Chromosome"/>
</dbReference>
<dbReference type="PANTHER" id="PTHR22807:SF70">
    <property type="entry name" value="TRNA_RRNA CYTOSINE-C5-METHYLASE, NOL1_NOP2_SUN FAMILY, FUSED TO N-TERMINAL NUSB REGULATOR DOMAIN"/>
    <property type="match status" value="1"/>
</dbReference>
<evidence type="ECO:0000256" key="3">
    <source>
        <dbReference type="ARBA" id="ARBA00022691"/>
    </source>
</evidence>
<dbReference type="RefSeq" id="WP_012966364.1">
    <property type="nucleotide sequence ID" value="NC_013849.1"/>
</dbReference>
<keyword evidence="8" id="KW-1185">Reference proteome</keyword>
<feature type="binding site" evidence="5">
    <location>
        <begin position="264"/>
        <end position="270"/>
    </location>
    <ligand>
        <name>S-adenosyl-L-methionine</name>
        <dbReference type="ChEBI" id="CHEBI:59789"/>
    </ligand>
</feature>
<comment type="similarity">
    <text evidence="5">Belongs to the class I-like SAM-binding methyltransferase superfamily. RsmB/NOP family.</text>
</comment>
<dbReference type="InterPro" id="IPR006027">
    <property type="entry name" value="NusB_RsmB_TIM44"/>
</dbReference>
<dbReference type="EMBL" id="CP001899">
    <property type="protein sequence ID" value="ADC66025.1"/>
    <property type="molecule type" value="Genomic_DNA"/>
</dbReference>
<dbReference type="PANTHER" id="PTHR22807">
    <property type="entry name" value="NOP2 YEAST -RELATED NOL1/NOP2/FMU SUN DOMAIN-CONTAINING"/>
    <property type="match status" value="1"/>
</dbReference>
<dbReference type="GO" id="GO:0006355">
    <property type="term" value="P:regulation of DNA-templated transcription"/>
    <property type="evidence" value="ECO:0007669"/>
    <property type="project" value="InterPro"/>
</dbReference>
<dbReference type="InterPro" id="IPR023267">
    <property type="entry name" value="RCMT"/>
</dbReference>
<keyword evidence="4 5" id="KW-0694">RNA-binding</keyword>
<feature type="active site" description="Nucleophile" evidence="5">
    <location>
        <position position="379"/>
    </location>
</feature>
<name>D3RZW2_FERPA</name>
<dbReference type="SUPFAM" id="SSF48013">
    <property type="entry name" value="NusB-like"/>
    <property type="match status" value="1"/>
</dbReference>
<dbReference type="PROSITE" id="PS51686">
    <property type="entry name" value="SAM_MT_RSMB_NOP"/>
    <property type="match status" value="1"/>
</dbReference>
<evidence type="ECO:0000313" key="7">
    <source>
        <dbReference type="EMBL" id="ADC66025.1"/>
    </source>
</evidence>
<gene>
    <name evidence="7" type="ordered locus">Ferp_1885</name>
</gene>
<evidence type="ECO:0000256" key="4">
    <source>
        <dbReference type="ARBA" id="ARBA00022884"/>
    </source>
</evidence>
<keyword evidence="3 5" id="KW-0949">S-adenosyl-L-methionine</keyword>
<dbReference type="OrthoDB" id="14725at2157"/>
<dbReference type="KEGG" id="fpl:Ferp_1885"/>
<dbReference type="PRINTS" id="PR02008">
    <property type="entry name" value="RCMTFAMILY"/>
</dbReference>
<dbReference type="GO" id="GO:0003723">
    <property type="term" value="F:RNA binding"/>
    <property type="evidence" value="ECO:0007669"/>
    <property type="project" value="UniProtKB-UniRule"/>
</dbReference>
<keyword evidence="2 5" id="KW-0808">Transferase</keyword>
<evidence type="ECO:0000313" key="8">
    <source>
        <dbReference type="Proteomes" id="UP000002613"/>
    </source>
</evidence>
<dbReference type="Gene3D" id="3.30.70.1170">
    <property type="entry name" value="Sun protein, domain 3"/>
    <property type="match status" value="1"/>
</dbReference>
<dbReference type="GO" id="GO:0001510">
    <property type="term" value="P:RNA methylation"/>
    <property type="evidence" value="ECO:0007669"/>
    <property type="project" value="InterPro"/>
</dbReference>
<accession>D3RZW2</accession>
<sequence>MLARADGGDVIVNQEIAAEILEKLDKEVISEKELLRRFFLGKNVDYKIRGAVHAYVMEVSKRRNVIDFILEKALKPKKLEDVKPFVRNLLRIATYEIFFKKVPPALATDCAVRIAKKRFGIKAASFVNAILRKAERVDLKKEMEKLSRTKYLALKYFHPEWYVKMAEKLGIEVEELLIANLENTIYIRVNTLKTSEENLRRYLEKNDVIVEETFLPEVFKVVSYDKPPAYLDGHNELFVIQDLASCLVSRTLNPEPGDVVADLCAAPGSKTSHMAALMENKGKIIAVDNSKERLERMRARLNKLGVENVKILLGDASKIELEADKVLLDPPCSSTGSVRNYPSVKWRYDPRLFWKTVELQRKMLKNASKIGDEIVYSTCSITFEENEENVLFASKFLKVEDAYIGFGDKGISRYGKKRFPYAELVVRTYPHKHDTAGFFISKLRRK</sequence>
<feature type="binding site" evidence="5">
    <location>
        <position position="288"/>
    </location>
    <ligand>
        <name>S-adenosyl-L-methionine</name>
        <dbReference type="ChEBI" id="CHEBI:59789"/>
    </ligand>
</feature>
<proteinExistence type="inferred from homology"/>
<dbReference type="InterPro" id="IPR035926">
    <property type="entry name" value="NusB-like_sf"/>
</dbReference>
<organism evidence="7 8">
    <name type="scientific">Ferroglobus placidus (strain DSM 10642 / AEDII12DO)</name>
    <dbReference type="NCBI Taxonomy" id="589924"/>
    <lineage>
        <taxon>Archaea</taxon>
        <taxon>Methanobacteriati</taxon>
        <taxon>Methanobacteriota</taxon>
        <taxon>Archaeoglobi</taxon>
        <taxon>Archaeoglobales</taxon>
        <taxon>Archaeoglobaceae</taxon>
        <taxon>Ferroglobus</taxon>
    </lineage>
</organism>
<dbReference type="eggNOG" id="arCOG00974">
    <property type="taxonomic scope" value="Archaea"/>
</dbReference>
<protein>
    <submittedName>
        <fullName evidence="7">Fmu (Sun) domain protein</fullName>
    </submittedName>
</protein>
<dbReference type="Pfam" id="PF01189">
    <property type="entry name" value="Methyltr_RsmB-F"/>
    <property type="match status" value="1"/>
</dbReference>
<dbReference type="SUPFAM" id="SSF53335">
    <property type="entry name" value="S-adenosyl-L-methionine-dependent methyltransferases"/>
    <property type="match status" value="1"/>
</dbReference>
<dbReference type="InterPro" id="IPR049560">
    <property type="entry name" value="MeTrfase_RsmB-F_NOP2_cat"/>
</dbReference>
<evidence type="ECO:0000256" key="1">
    <source>
        <dbReference type="ARBA" id="ARBA00022603"/>
    </source>
</evidence>
<dbReference type="InterPro" id="IPR029063">
    <property type="entry name" value="SAM-dependent_MTases_sf"/>
</dbReference>
<dbReference type="GeneID" id="8779415"/>
<dbReference type="Gene3D" id="3.40.50.150">
    <property type="entry name" value="Vaccinia Virus protein VP39"/>
    <property type="match status" value="1"/>
</dbReference>
<keyword evidence="1 5" id="KW-0489">Methyltransferase</keyword>
<dbReference type="STRING" id="589924.Ferp_1885"/>
<dbReference type="InterPro" id="IPR001678">
    <property type="entry name" value="MeTrfase_RsmB-F_NOP2_dom"/>
</dbReference>
<dbReference type="AlphaFoldDB" id="D3RZW2"/>
<dbReference type="CDD" id="cd02440">
    <property type="entry name" value="AdoMet_MTases"/>
    <property type="match status" value="1"/>
</dbReference>
<dbReference type="Pfam" id="PF01029">
    <property type="entry name" value="NusB"/>
    <property type="match status" value="1"/>
</dbReference>
<evidence type="ECO:0000256" key="2">
    <source>
        <dbReference type="ARBA" id="ARBA00022679"/>
    </source>
</evidence>
<dbReference type="PaxDb" id="589924-Ferp_1885"/>
<reference evidence="8" key="1">
    <citation type="submission" date="2010-02" db="EMBL/GenBank/DDBJ databases">
        <title>Complete sequence of Ferroglobus placidus DSM 10642.</title>
        <authorList>
            <consortium name="US DOE Joint Genome Institute"/>
            <person name="Lucas S."/>
            <person name="Copeland A."/>
            <person name="Lapidus A."/>
            <person name="Cheng J.-F."/>
            <person name="Bruce D."/>
            <person name="Goodwin L."/>
            <person name="Pitluck S."/>
            <person name="Saunders E."/>
            <person name="Brettin T."/>
            <person name="Detter J.C."/>
            <person name="Han C."/>
            <person name="Tapia R."/>
            <person name="Larimer F."/>
            <person name="Land M."/>
            <person name="Hauser L."/>
            <person name="Kyrpides N."/>
            <person name="Ivanova N."/>
            <person name="Holmes D."/>
            <person name="Lovley D."/>
            <person name="Kyrpides N."/>
            <person name="Anderson I.J."/>
            <person name="Woyke T."/>
        </authorList>
    </citation>
    <scope>NUCLEOTIDE SEQUENCE [LARGE SCALE GENOMIC DNA]</scope>
    <source>
        <strain evidence="8">DSM 10642 / AEDII12DO</strain>
    </source>
</reference>
<feature type="binding site" evidence="5">
    <location>
        <position position="329"/>
    </location>
    <ligand>
        <name>S-adenosyl-L-methionine</name>
        <dbReference type="ChEBI" id="CHEBI:59789"/>
    </ligand>
</feature>
<reference evidence="7 8" key="2">
    <citation type="journal article" date="2011" name="Stand. Genomic Sci.">
        <title>Complete genome sequence of Ferroglobus placidus AEDII12DO.</title>
        <authorList>
            <person name="Anderson I."/>
            <person name="Risso C."/>
            <person name="Holmes D."/>
            <person name="Lucas S."/>
            <person name="Copeland A."/>
            <person name="Lapidus A."/>
            <person name="Cheng J.F."/>
            <person name="Bruce D."/>
            <person name="Goodwin L."/>
            <person name="Pitluck S."/>
            <person name="Saunders E."/>
            <person name="Brettin T."/>
            <person name="Detter J.C."/>
            <person name="Han C."/>
            <person name="Tapia R."/>
            <person name="Larimer F."/>
            <person name="Land M."/>
            <person name="Hauser L."/>
            <person name="Woyke T."/>
            <person name="Lovley D."/>
            <person name="Kyrpides N."/>
            <person name="Ivanova N."/>
        </authorList>
    </citation>
    <scope>NUCLEOTIDE SEQUENCE [LARGE SCALE GENOMIC DNA]</scope>
    <source>
        <strain evidence="8">DSM 10642 / AEDII12DO</strain>
    </source>
</reference>
<feature type="domain" description="SAM-dependent MTase RsmB/NOP-type" evidence="6">
    <location>
        <begin position="175"/>
        <end position="446"/>
    </location>
</feature>
<comment type="caution">
    <text evidence="5">Lacks conserved residue(s) required for the propagation of feature annotation.</text>
</comment>
<evidence type="ECO:0000256" key="5">
    <source>
        <dbReference type="PROSITE-ProRule" id="PRU01023"/>
    </source>
</evidence>
<dbReference type="Gene3D" id="1.10.940.10">
    <property type="entry name" value="NusB-like"/>
    <property type="match status" value="1"/>
</dbReference>